<dbReference type="InterPro" id="IPR011042">
    <property type="entry name" value="6-blade_b-propeller_TolB-like"/>
</dbReference>
<dbReference type="InterPro" id="IPR032485">
    <property type="entry name" value="LRP1-like_beta_prop"/>
</dbReference>
<feature type="domain" description="Prolow-density lipoprotein receptor-related protein 1-like beta-propeller" evidence="1">
    <location>
        <begin position="65"/>
        <end position="310"/>
    </location>
</feature>
<dbReference type="PANTHER" id="PTHR32256:SF17">
    <property type="entry name" value="EGF-LIKE DOMAIN-CONTAINING PROTEIN"/>
    <property type="match status" value="1"/>
</dbReference>
<proteinExistence type="predicted"/>
<evidence type="ECO:0000259" key="1">
    <source>
        <dbReference type="Pfam" id="PF16472"/>
    </source>
</evidence>
<dbReference type="RefSeq" id="WP_054875739.1">
    <property type="nucleotide sequence ID" value="NZ_LKET01000039.1"/>
</dbReference>
<dbReference type="Proteomes" id="UP000050326">
    <property type="component" value="Unassembled WGS sequence"/>
</dbReference>
<keyword evidence="3" id="KW-1185">Reference proteome</keyword>
<protein>
    <recommendedName>
        <fullName evidence="1">Prolow-density lipoprotein receptor-related protein 1-like beta-propeller domain-containing protein</fullName>
    </recommendedName>
</protein>
<evidence type="ECO:0000313" key="3">
    <source>
        <dbReference type="Proteomes" id="UP000050326"/>
    </source>
</evidence>
<dbReference type="PROSITE" id="PS51257">
    <property type="entry name" value="PROKAR_LIPOPROTEIN"/>
    <property type="match status" value="1"/>
</dbReference>
<reference evidence="2 3" key="1">
    <citation type="submission" date="2015-09" db="EMBL/GenBank/DDBJ databases">
        <title>Genome sequence of Oxobacter pfennigii DSM 3222.</title>
        <authorList>
            <person name="Poehlein A."/>
            <person name="Bengelsdorf F.R."/>
            <person name="Schiel-Bengelsdorf B."/>
            <person name="Duerre P."/>
            <person name="Daniel R."/>
        </authorList>
    </citation>
    <scope>NUCLEOTIDE SEQUENCE [LARGE SCALE GENOMIC DNA]</scope>
    <source>
        <strain evidence="2 3">DSM 3222</strain>
    </source>
</reference>
<dbReference type="Pfam" id="PF16472">
    <property type="entry name" value="DUF5050"/>
    <property type="match status" value="1"/>
</dbReference>
<dbReference type="STRING" id="36849.OXPF_27210"/>
<dbReference type="Gene3D" id="2.120.10.30">
    <property type="entry name" value="TolB, C-terminal domain"/>
    <property type="match status" value="1"/>
</dbReference>
<dbReference type="InterPro" id="IPR053369">
    <property type="entry name" value="SrfA-induced_signal"/>
</dbReference>
<dbReference type="SUPFAM" id="SSF101898">
    <property type="entry name" value="NHL repeat"/>
    <property type="match status" value="1"/>
</dbReference>
<dbReference type="SUPFAM" id="SSF69304">
    <property type="entry name" value="Tricorn protease N-terminal domain"/>
    <property type="match status" value="1"/>
</dbReference>
<dbReference type="AlphaFoldDB" id="A0A0N8NSX9"/>
<organism evidence="2 3">
    <name type="scientific">Oxobacter pfennigii</name>
    <dbReference type="NCBI Taxonomy" id="36849"/>
    <lineage>
        <taxon>Bacteria</taxon>
        <taxon>Bacillati</taxon>
        <taxon>Bacillota</taxon>
        <taxon>Clostridia</taxon>
        <taxon>Eubacteriales</taxon>
        <taxon>Clostridiaceae</taxon>
        <taxon>Oxobacter</taxon>
    </lineage>
</organism>
<accession>A0A0N8NSX9</accession>
<sequence>MKRIYIIPVLFILIFFIASCSNISLKTIPKSDFSSQSDKSTIKEEADQTNANAAGTMIDNSQKGNTNGNIMNEGYYAEAGEWIYAGLKDGLYKYGMDGTGYLKVCDDNAKYINAAGDWIYYVNTSDRTLNKIKKDGTGKVKFDDGIVAAVMVSDDWIYYCQSPTGANFQLYKMKTDGSGKVKLCEDKVGDVDEAYINLYGDLIYYWSGNDSIFSSIKTDGTGKKQYKRIYCAVIDGDWIYYANGSDGRKLYKIRPDGSENIKISDDEIPLPINVYNGWIYYFKETGDNRCKLYKIKLDGTERTELCDDKFSIYFGRRHGVIVNIVGNWVYINRYIADNALQRIKVGMDSTGKQVISTDEIPAIYKRVDESQRAALEKIAKQIIVDKLERNKDADVPEEERIKDFKIEEIRALNGDISNFGFSVEYSVQSEDGNIIWLAGNGEPGENGWVLGKLQFYTVKKEGSSYEIESYGTSPTFPMIEAENNIE</sequence>
<dbReference type="PANTHER" id="PTHR32256">
    <property type="match status" value="1"/>
</dbReference>
<evidence type="ECO:0000313" key="2">
    <source>
        <dbReference type="EMBL" id="KPU43280.1"/>
    </source>
</evidence>
<dbReference type="EMBL" id="LKET01000039">
    <property type="protein sequence ID" value="KPU43280.1"/>
    <property type="molecule type" value="Genomic_DNA"/>
</dbReference>
<gene>
    <name evidence="2" type="ORF">OXPF_27210</name>
</gene>
<dbReference type="OrthoDB" id="1676127at2"/>
<comment type="caution">
    <text evidence="2">The sequence shown here is derived from an EMBL/GenBank/DDBJ whole genome shotgun (WGS) entry which is preliminary data.</text>
</comment>
<name>A0A0N8NSX9_9CLOT</name>